<evidence type="ECO:0000313" key="6">
    <source>
        <dbReference type="EMBL" id="QJR35929.1"/>
    </source>
</evidence>
<keyword evidence="3 5" id="KW-0687">Ribonucleoprotein</keyword>
<dbReference type="Gene3D" id="2.20.28.120">
    <property type="entry name" value="Ribosomal protein L33"/>
    <property type="match status" value="1"/>
</dbReference>
<dbReference type="NCBIfam" id="NF001764">
    <property type="entry name" value="PRK00504.1"/>
    <property type="match status" value="1"/>
</dbReference>
<dbReference type="AlphaFoldDB" id="A0A6M4IQ99"/>
<dbReference type="PANTHER" id="PTHR43168:SF2">
    <property type="entry name" value="LARGE RIBOSOMAL SUBUNIT PROTEIN BL33C"/>
    <property type="match status" value="1"/>
</dbReference>
<dbReference type="InterPro" id="IPR001705">
    <property type="entry name" value="Ribosomal_bL33"/>
</dbReference>
<dbReference type="InterPro" id="IPR011332">
    <property type="entry name" value="Ribosomal_zn-bd"/>
</dbReference>
<evidence type="ECO:0000256" key="5">
    <source>
        <dbReference type="HAMAP-Rule" id="MF_00294"/>
    </source>
</evidence>
<gene>
    <name evidence="5 6" type="primary">rpmG</name>
    <name evidence="6" type="ORF">HKW67_10625</name>
</gene>
<dbReference type="EMBL" id="CP053085">
    <property type="protein sequence ID" value="QJR35929.1"/>
    <property type="molecule type" value="Genomic_DNA"/>
</dbReference>
<dbReference type="Pfam" id="PF00471">
    <property type="entry name" value="Ribosomal_L33"/>
    <property type="match status" value="1"/>
</dbReference>
<accession>A0A6M4IQ99</accession>
<evidence type="ECO:0000256" key="1">
    <source>
        <dbReference type="ARBA" id="ARBA00007596"/>
    </source>
</evidence>
<dbReference type="KEGG" id="ggr:HKW67_10625"/>
<dbReference type="HAMAP" id="MF_00294">
    <property type="entry name" value="Ribosomal_bL33"/>
    <property type="match status" value="1"/>
</dbReference>
<dbReference type="GO" id="GO:0005840">
    <property type="term" value="C:ribosome"/>
    <property type="evidence" value="ECO:0007669"/>
    <property type="project" value="UniProtKB-KW"/>
</dbReference>
<evidence type="ECO:0000256" key="4">
    <source>
        <dbReference type="ARBA" id="ARBA00035176"/>
    </source>
</evidence>
<proteinExistence type="inferred from homology"/>
<name>A0A6M4IQ99_9BACT</name>
<keyword evidence="7" id="KW-1185">Reference proteome</keyword>
<dbReference type="GO" id="GO:0006412">
    <property type="term" value="P:translation"/>
    <property type="evidence" value="ECO:0007669"/>
    <property type="project" value="UniProtKB-UniRule"/>
</dbReference>
<dbReference type="InterPro" id="IPR038584">
    <property type="entry name" value="Ribosomal_bL33_sf"/>
</dbReference>
<dbReference type="NCBIfam" id="NF001860">
    <property type="entry name" value="PRK00595.1"/>
    <property type="match status" value="1"/>
</dbReference>
<comment type="similarity">
    <text evidence="1 5">Belongs to the bacterial ribosomal protein bL33 family.</text>
</comment>
<evidence type="ECO:0000313" key="7">
    <source>
        <dbReference type="Proteomes" id="UP000500938"/>
    </source>
</evidence>
<dbReference type="GO" id="GO:1990904">
    <property type="term" value="C:ribonucleoprotein complex"/>
    <property type="evidence" value="ECO:0007669"/>
    <property type="project" value="UniProtKB-KW"/>
</dbReference>
<dbReference type="GO" id="GO:0003735">
    <property type="term" value="F:structural constituent of ribosome"/>
    <property type="evidence" value="ECO:0007669"/>
    <property type="project" value="InterPro"/>
</dbReference>
<keyword evidence="2 5" id="KW-0689">Ribosomal protein</keyword>
<sequence>MAREKIILGCTECKNRNYFVMKNKRLHPERVEWKKYCPRCNGHKTHKETK</sequence>
<dbReference type="SUPFAM" id="SSF57829">
    <property type="entry name" value="Zn-binding ribosomal proteins"/>
    <property type="match status" value="1"/>
</dbReference>
<dbReference type="PANTHER" id="PTHR43168">
    <property type="entry name" value="50S RIBOSOMAL PROTEIN L33, CHLOROPLASTIC"/>
    <property type="match status" value="1"/>
</dbReference>
<dbReference type="PROSITE" id="PS00582">
    <property type="entry name" value="RIBOSOMAL_L33"/>
    <property type="match status" value="1"/>
</dbReference>
<dbReference type="GO" id="GO:0005737">
    <property type="term" value="C:cytoplasm"/>
    <property type="evidence" value="ECO:0007669"/>
    <property type="project" value="UniProtKB-ARBA"/>
</dbReference>
<evidence type="ECO:0000256" key="3">
    <source>
        <dbReference type="ARBA" id="ARBA00023274"/>
    </source>
</evidence>
<dbReference type="Proteomes" id="UP000500938">
    <property type="component" value="Chromosome"/>
</dbReference>
<protein>
    <recommendedName>
        <fullName evidence="4 5">Large ribosomal subunit protein bL33</fullName>
    </recommendedName>
</protein>
<dbReference type="RefSeq" id="WP_171225360.1">
    <property type="nucleotide sequence ID" value="NZ_CP053085.1"/>
</dbReference>
<reference evidence="6 7" key="1">
    <citation type="submission" date="2020-05" db="EMBL/GenBank/DDBJ databases">
        <title>Complete genome sequence of Gemmatimonas greenlandica TET16.</title>
        <authorList>
            <person name="Zeng Y."/>
        </authorList>
    </citation>
    <scope>NUCLEOTIDE SEQUENCE [LARGE SCALE GENOMIC DNA]</scope>
    <source>
        <strain evidence="6 7">TET16</strain>
    </source>
</reference>
<dbReference type="NCBIfam" id="TIGR01023">
    <property type="entry name" value="rpmG_bact"/>
    <property type="match status" value="1"/>
</dbReference>
<dbReference type="InterPro" id="IPR018264">
    <property type="entry name" value="Ribosomal_bL33_CS"/>
</dbReference>
<organism evidence="6 7">
    <name type="scientific">Gemmatimonas groenlandica</name>
    <dbReference type="NCBI Taxonomy" id="2732249"/>
    <lineage>
        <taxon>Bacteria</taxon>
        <taxon>Pseudomonadati</taxon>
        <taxon>Gemmatimonadota</taxon>
        <taxon>Gemmatimonadia</taxon>
        <taxon>Gemmatimonadales</taxon>
        <taxon>Gemmatimonadaceae</taxon>
        <taxon>Gemmatimonas</taxon>
    </lineage>
</organism>
<evidence type="ECO:0000256" key="2">
    <source>
        <dbReference type="ARBA" id="ARBA00022980"/>
    </source>
</evidence>